<reference evidence="2" key="1">
    <citation type="submission" date="2023-06" db="EMBL/GenBank/DDBJ databases">
        <title>Survivors Of The Sea: Transcriptome response of Skeletonema marinoi to long-term dormancy.</title>
        <authorList>
            <person name="Pinder M.I.M."/>
            <person name="Kourtchenko O."/>
            <person name="Robertson E.K."/>
            <person name="Larsson T."/>
            <person name="Maumus F."/>
            <person name="Osuna-Cruz C.M."/>
            <person name="Vancaester E."/>
            <person name="Stenow R."/>
            <person name="Vandepoele K."/>
            <person name="Ploug H."/>
            <person name="Bruchert V."/>
            <person name="Godhe A."/>
            <person name="Topel M."/>
        </authorList>
    </citation>
    <scope>NUCLEOTIDE SEQUENCE</scope>
    <source>
        <strain evidence="2">R05AC</strain>
    </source>
</reference>
<proteinExistence type="predicted"/>
<dbReference type="AlphaFoldDB" id="A0AAD8YLC4"/>
<gene>
    <name evidence="2" type="ORF">QTG54_001253</name>
</gene>
<feature type="region of interest" description="Disordered" evidence="1">
    <location>
        <begin position="1"/>
        <end position="40"/>
    </location>
</feature>
<dbReference type="Proteomes" id="UP001224775">
    <property type="component" value="Unassembled WGS sequence"/>
</dbReference>
<evidence type="ECO:0000313" key="2">
    <source>
        <dbReference type="EMBL" id="KAK1747290.1"/>
    </source>
</evidence>
<name>A0AAD8YLC4_9STRA</name>
<organism evidence="2 3">
    <name type="scientific">Skeletonema marinoi</name>
    <dbReference type="NCBI Taxonomy" id="267567"/>
    <lineage>
        <taxon>Eukaryota</taxon>
        <taxon>Sar</taxon>
        <taxon>Stramenopiles</taxon>
        <taxon>Ochrophyta</taxon>
        <taxon>Bacillariophyta</taxon>
        <taxon>Coscinodiscophyceae</taxon>
        <taxon>Thalassiosirophycidae</taxon>
        <taxon>Thalassiosirales</taxon>
        <taxon>Skeletonemataceae</taxon>
        <taxon>Skeletonema</taxon>
        <taxon>Skeletonema marinoi-dohrnii complex</taxon>
    </lineage>
</organism>
<keyword evidence="3" id="KW-1185">Reference proteome</keyword>
<evidence type="ECO:0000256" key="1">
    <source>
        <dbReference type="SAM" id="MobiDB-lite"/>
    </source>
</evidence>
<sequence>MATMKRRYPDGIALEPGQMIIPDNNENNNGGSSPTGATTTSESVDDLFITMCFYARLGFIQPPSCLQCAHCKSTKKTNERNTNTERTSCNNLVPWRRDANVPLHPDGLGDNLVFVTCETAKSLISGDVYPSIQWDNKNRRILHEM</sequence>
<feature type="compositionally biased region" description="Low complexity" evidence="1">
    <location>
        <begin position="27"/>
        <end position="40"/>
    </location>
</feature>
<dbReference type="EMBL" id="JATAAI010000002">
    <property type="protein sequence ID" value="KAK1747290.1"/>
    <property type="molecule type" value="Genomic_DNA"/>
</dbReference>
<accession>A0AAD8YLC4</accession>
<comment type="caution">
    <text evidence="2">The sequence shown here is derived from an EMBL/GenBank/DDBJ whole genome shotgun (WGS) entry which is preliminary data.</text>
</comment>
<evidence type="ECO:0000313" key="3">
    <source>
        <dbReference type="Proteomes" id="UP001224775"/>
    </source>
</evidence>
<protein>
    <submittedName>
        <fullName evidence="2">Uncharacterized protein</fullName>
    </submittedName>
</protein>